<dbReference type="InterPro" id="IPR009104">
    <property type="entry name" value="Anemon_actinoporin-like"/>
</dbReference>
<dbReference type="GO" id="GO:0046931">
    <property type="term" value="P:pore complex assembly"/>
    <property type="evidence" value="ECO:0007669"/>
    <property type="project" value="InterPro"/>
</dbReference>
<evidence type="ECO:0000256" key="2">
    <source>
        <dbReference type="ARBA" id="ARBA00004532"/>
    </source>
</evidence>
<evidence type="ECO:0000313" key="7">
    <source>
        <dbReference type="Proteomes" id="UP001152803"/>
    </source>
</evidence>
<dbReference type="GO" id="GO:0044218">
    <property type="term" value="C:other organism cell membrane"/>
    <property type="evidence" value="ECO:0007669"/>
    <property type="project" value="UniProtKB-KW"/>
</dbReference>
<sequence length="107" mass="12302">MFSVPFDHNLYENWFALGLFDTSQVCDESLFDLMYYKEGSFMRAKASGSEMSFQAGQYILRGTMCPVANAEVKVELWDHEVPRLRSTHSWLSTVAKRYFKCVHSASA</sequence>
<evidence type="ECO:0000256" key="3">
    <source>
        <dbReference type="ARBA" id="ARBA00022537"/>
    </source>
</evidence>
<dbReference type="InterPro" id="IPR015926">
    <property type="entry name" value="Cytolysin/lectin"/>
</dbReference>
<comment type="caution">
    <text evidence="6">The sequence shown here is derived from an EMBL/GenBank/DDBJ whole genome shotgun (WGS) entry which is preliminary data.</text>
</comment>
<evidence type="ECO:0000256" key="4">
    <source>
        <dbReference type="ARBA" id="ARBA00023298"/>
    </source>
</evidence>
<protein>
    <submittedName>
        <fullName evidence="6">Uncharacterized protein</fullName>
    </submittedName>
</protein>
<dbReference type="PANTHER" id="PTHR40388">
    <property type="entry name" value="BRYOPORIN"/>
    <property type="match status" value="1"/>
</dbReference>
<keyword evidence="3" id="KW-1052">Target cell membrane</keyword>
<dbReference type="EMBL" id="JAFJMO010000004">
    <property type="protein sequence ID" value="KAJ8280027.1"/>
    <property type="molecule type" value="Genomic_DNA"/>
</dbReference>
<dbReference type="InterPro" id="IPR050677">
    <property type="entry name" value="Actinoporin_PFT"/>
</dbReference>
<dbReference type="GO" id="GO:0046930">
    <property type="term" value="C:pore complex"/>
    <property type="evidence" value="ECO:0007669"/>
    <property type="project" value="InterPro"/>
</dbReference>
<dbReference type="SUPFAM" id="SSF63724">
    <property type="entry name" value="Cytolysin/lectin"/>
    <property type="match status" value="1"/>
</dbReference>
<keyword evidence="4" id="KW-1053">Target membrane</keyword>
<evidence type="ECO:0000256" key="5">
    <source>
        <dbReference type="ARBA" id="ARBA00023331"/>
    </source>
</evidence>
<keyword evidence="4" id="KW-0472">Membrane</keyword>
<evidence type="ECO:0000256" key="1">
    <source>
        <dbReference type="ARBA" id="ARBA00004175"/>
    </source>
</evidence>
<comment type="subcellular location">
    <subcellularLocation>
        <location evidence="2">Nematocyst</location>
    </subcellularLocation>
    <subcellularLocation>
        <location evidence="1">Target cell membrane</location>
    </subcellularLocation>
</comment>
<dbReference type="GO" id="GO:0042151">
    <property type="term" value="C:nematocyst"/>
    <property type="evidence" value="ECO:0007669"/>
    <property type="project" value="UniProtKB-SubCell"/>
</dbReference>
<evidence type="ECO:0000313" key="6">
    <source>
        <dbReference type="EMBL" id="KAJ8280027.1"/>
    </source>
</evidence>
<dbReference type="Proteomes" id="UP001152803">
    <property type="component" value="Unassembled WGS sequence"/>
</dbReference>
<name>A0A9Q1DTA1_CONCO</name>
<dbReference type="PANTHER" id="PTHR40388:SF1">
    <property type="entry name" value="BRYOPORIN"/>
    <property type="match status" value="1"/>
</dbReference>
<dbReference type="OrthoDB" id="2304600at2759"/>
<dbReference type="Pfam" id="PF06369">
    <property type="entry name" value="Anemone_cytotox"/>
    <property type="match status" value="1"/>
</dbReference>
<proteinExistence type="predicted"/>
<dbReference type="GO" id="GO:0015267">
    <property type="term" value="F:channel activity"/>
    <property type="evidence" value="ECO:0007669"/>
    <property type="project" value="InterPro"/>
</dbReference>
<keyword evidence="7" id="KW-1185">Reference proteome</keyword>
<dbReference type="Gene3D" id="2.60.270.20">
    <property type="entry name" value="Cytolysin/lectin"/>
    <property type="match status" value="1"/>
</dbReference>
<accession>A0A9Q1DTA1</accession>
<dbReference type="AlphaFoldDB" id="A0A9Q1DTA1"/>
<dbReference type="GO" id="GO:0006812">
    <property type="term" value="P:monoatomic cation transport"/>
    <property type="evidence" value="ECO:0007669"/>
    <property type="project" value="InterPro"/>
</dbReference>
<reference evidence="6" key="1">
    <citation type="journal article" date="2023" name="Science">
        <title>Genome structures resolve the early diversification of teleost fishes.</title>
        <authorList>
            <person name="Parey E."/>
            <person name="Louis A."/>
            <person name="Montfort J."/>
            <person name="Bouchez O."/>
            <person name="Roques C."/>
            <person name="Iampietro C."/>
            <person name="Lluch J."/>
            <person name="Castinel A."/>
            <person name="Donnadieu C."/>
            <person name="Desvignes T."/>
            <person name="Floi Bucao C."/>
            <person name="Jouanno E."/>
            <person name="Wen M."/>
            <person name="Mejri S."/>
            <person name="Dirks R."/>
            <person name="Jansen H."/>
            <person name="Henkel C."/>
            <person name="Chen W.J."/>
            <person name="Zahm M."/>
            <person name="Cabau C."/>
            <person name="Klopp C."/>
            <person name="Thompson A.W."/>
            <person name="Robinson-Rechavi M."/>
            <person name="Braasch I."/>
            <person name="Lecointre G."/>
            <person name="Bobe J."/>
            <person name="Postlethwait J.H."/>
            <person name="Berthelot C."/>
            <person name="Roest Crollius H."/>
            <person name="Guiguen Y."/>
        </authorList>
    </citation>
    <scope>NUCLEOTIDE SEQUENCE</scope>
    <source>
        <strain evidence="6">Concon-B</strain>
    </source>
</reference>
<organism evidence="6 7">
    <name type="scientific">Conger conger</name>
    <name type="common">Conger eel</name>
    <name type="synonym">Muraena conger</name>
    <dbReference type="NCBI Taxonomy" id="82655"/>
    <lineage>
        <taxon>Eukaryota</taxon>
        <taxon>Metazoa</taxon>
        <taxon>Chordata</taxon>
        <taxon>Craniata</taxon>
        <taxon>Vertebrata</taxon>
        <taxon>Euteleostomi</taxon>
        <taxon>Actinopterygii</taxon>
        <taxon>Neopterygii</taxon>
        <taxon>Teleostei</taxon>
        <taxon>Anguilliformes</taxon>
        <taxon>Congridae</taxon>
        <taxon>Conger</taxon>
    </lineage>
</organism>
<keyword evidence="5" id="KW-0166">Nematocyst</keyword>
<dbReference type="GO" id="GO:0051715">
    <property type="term" value="P:cytolysis in another organism"/>
    <property type="evidence" value="ECO:0007669"/>
    <property type="project" value="InterPro"/>
</dbReference>
<gene>
    <name evidence="6" type="ORF">COCON_G00070930</name>
</gene>